<dbReference type="InterPro" id="IPR013087">
    <property type="entry name" value="Znf_C2H2_type"/>
</dbReference>
<keyword evidence="5" id="KW-1185">Reference proteome</keyword>
<feature type="compositionally biased region" description="Low complexity" evidence="2">
    <location>
        <begin position="137"/>
        <end position="148"/>
    </location>
</feature>
<dbReference type="Pfam" id="PF00096">
    <property type="entry name" value="zf-C2H2"/>
    <property type="match status" value="1"/>
</dbReference>
<dbReference type="GeneID" id="22897709"/>
<feature type="region of interest" description="Disordered" evidence="2">
    <location>
        <begin position="103"/>
        <end position="154"/>
    </location>
</feature>
<dbReference type="HOGENOM" id="CLU_612459_0_0_1"/>
<sequence length="447" mass="49847">MALAVNMDQGCPLPSIYNKHVGVKQSIDSEITLTQTPMSPSSMFSSFTSMDDVDACWGEIEVEVGAFPSDINHDVPGAFLYAFDNLVPIPVKYPECSSAALQEVDPKQPTSPLLQPAPNDDKALTTDNGPLSRRPDLSSSSPSLQDPPFIVQDTDSPSLEVSALNSPAISPPRKLPYESKTREYNCKEYSEVDCPKKFTNRRKLEDHMRDDHNKRAYECPNEGCEHQSARYDNLKLHLRKCNPMGPRYSHPPEGGLQITQKLKIGNGKRPRAFSASSDVSTSSQCSKRKRKRIAGIAKEMFSVVSTMASTPVSLQRRSGSNSPSFYPSSQETLANEVNESVSFPSYPGEKISLLGQSISAEHQVTETTSFEARGGTAEDIATLHQIIRVLKENEDRHKQEILEHKQEILGHKQEISGLMDELKDTRYKLKTWKKKALKQNRKYSCVK</sequence>
<reference evidence="4 5" key="1">
    <citation type="journal article" date="2011" name="PLoS Pathog.">
        <title>Genomic and proteomic analyses of the fungus Arthrobotrys oligospora provide insights into nematode-trap formation.</title>
        <authorList>
            <person name="Yang J."/>
            <person name="Wang L."/>
            <person name="Ji X."/>
            <person name="Feng Y."/>
            <person name="Li X."/>
            <person name="Zou C."/>
            <person name="Xu J."/>
            <person name="Ren Y."/>
            <person name="Mi Q."/>
            <person name="Wu J."/>
            <person name="Liu S."/>
            <person name="Liu Y."/>
            <person name="Huang X."/>
            <person name="Wang H."/>
            <person name="Niu X."/>
            <person name="Li J."/>
            <person name="Liang L."/>
            <person name="Luo Y."/>
            <person name="Ji K."/>
            <person name="Zhou W."/>
            <person name="Yu Z."/>
            <person name="Li G."/>
            <person name="Liu Y."/>
            <person name="Li L."/>
            <person name="Qiao M."/>
            <person name="Feng L."/>
            <person name="Zhang K.-Q."/>
        </authorList>
    </citation>
    <scope>NUCLEOTIDE SEQUENCE [LARGE SCALE GENOMIC DNA]</scope>
    <source>
        <strain evidence="5">ATCC 24927 / CBS 115.81 / DSM 1491</strain>
    </source>
</reference>
<dbReference type="Gene3D" id="3.30.160.60">
    <property type="entry name" value="Classic Zinc Finger"/>
    <property type="match status" value="1"/>
</dbReference>
<dbReference type="InParanoid" id="G1XQP3"/>
<dbReference type="AlphaFoldDB" id="G1XQP3"/>
<feature type="region of interest" description="Disordered" evidence="2">
    <location>
        <begin position="268"/>
        <end position="287"/>
    </location>
</feature>
<dbReference type="PROSITE" id="PS50157">
    <property type="entry name" value="ZINC_FINGER_C2H2_2"/>
    <property type="match status" value="1"/>
</dbReference>
<evidence type="ECO:0000256" key="1">
    <source>
        <dbReference type="PROSITE-ProRule" id="PRU00042"/>
    </source>
</evidence>
<comment type="caution">
    <text evidence="4">The sequence shown here is derived from an EMBL/GenBank/DDBJ whole genome shotgun (WGS) entry which is preliminary data.</text>
</comment>
<feature type="domain" description="C2H2-type" evidence="3">
    <location>
        <begin position="184"/>
        <end position="217"/>
    </location>
</feature>
<dbReference type="Proteomes" id="UP000008784">
    <property type="component" value="Unassembled WGS sequence"/>
</dbReference>
<feature type="compositionally biased region" description="Low complexity" evidence="2">
    <location>
        <begin position="274"/>
        <end position="285"/>
    </location>
</feature>
<accession>G1XQP3</accession>
<evidence type="ECO:0000313" key="4">
    <source>
        <dbReference type="EMBL" id="EGX44587.1"/>
    </source>
</evidence>
<keyword evidence="1" id="KW-0862">Zinc</keyword>
<evidence type="ECO:0000313" key="5">
    <source>
        <dbReference type="Proteomes" id="UP000008784"/>
    </source>
</evidence>
<name>G1XQP3_ARTOA</name>
<keyword evidence="1" id="KW-0479">Metal-binding</keyword>
<protein>
    <recommendedName>
        <fullName evidence="3">C2H2-type domain-containing protein</fullName>
    </recommendedName>
</protein>
<dbReference type="OrthoDB" id="10378485at2759"/>
<evidence type="ECO:0000259" key="3">
    <source>
        <dbReference type="PROSITE" id="PS50157"/>
    </source>
</evidence>
<proteinExistence type="predicted"/>
<dbReference type="RefSeq" id="XP_011126805.1">
    <property type="nucleotide sequence ID" value="XM_011128503.1"/>
</dbReference>
<keyword evidence="1" id="KW-0863">Zinc-finger</keyword>
<dbReference type="EMBL" id="ADOT01000280">
    <property type="protein sequence ID" value="EGX44587.1"/>
    <property type="molecule type" value="Genomic_DNA"/>
</dbReference>
<organism evidence="4 5">
    <name type="scientific">Arthrobotrys oligospora (strain ATCC 24927 / CBS 115.81 / DSM 1491)</name>
    <name type="common">Nematode-trapping fungus</name>
    <name type="synonym">Didymozoophaga oligospora</name>
    <dbReference type="NCBI Taxonomy" id="756982"/>
    <lineage>
        <taxon>Eukaryota</taxon>
        <taxon>Fungi</taxon>
        <taxon>Dikarya</taxon>
        <taxon>Ascomycota</taxon>
        <taxon>Pezizomycotina</taxon>
        <taxon>Orbiliomycetes</taxon>
        <taxon>Orbiliales</taxon>
        <taxon>Orbiliaceae</taxon>
        <taxon>Orbilia</taxon>
        <taxon>Orbilia oligospora</taxon>
    </lineage>
</organism>
<evidence type="ECO:0000256" key="2">
    <source>
        <dbReference type="SAM" id="MobiDB-lite"/>
    </source>
</evidence>
<dbReference type="GO" id="GO:0008270">
    <property type="term" value="F:zinc ion binding"/>
    <property type="evidence" value="ECO:0007669"/>
    <property type="project" value="UniProtKB-KW"/>
</dbReference>
<gene>
    <name evidence="4" type="ORF">AOL_s00188g255</name>
</gene>